<dbReference type="Pfam" id="PF04073">
    <property type="entry name" value="tRNA_edit"/>
    <property type="match status" value="1"/>
</dbReference>
<protein>
    <recommendedName>
        <fullName evidence="4">Cys-tRNA(Pro)/Cys-tRNA(Cys) deacylase</fullName>
        <ecNumber evidence="4">4.2.-.-</ecNumber>
    </recommendedName>
</protein>
<dbReference type="NCBIfam" id="TIGR00011">
    <property type="entry name" value="YbaK_EbsC"/>
    <property type="match status" value="1"/>
</dbReference>
<feature type="domain" description="YbaK/aminoacyl-tRNA synthetase-associated" evidence="5">
    <location>
        <begin position="35"/>
        <end position="148"/>
    </location>
</feature>
<dbReference type="InterPro" id="IPR004369">
    <property type="entry name" value="Prolyl-tRNA_editing_YbaK/EbsC"/>
</dbReference>
<keyword evidence="7" id="KW-1185">Reference proteome</keyword>
<keyword evidence="2 4" id="KW-0648">Protein biosynthesis</keyword>
<dbReference type="RefSeq" id="WP_036340257.1">
    <property type="nucleotide sequence ID" value="NZ_JPMX01000118.1"/>
</dbReference>
<evidence type="ECO:0000256" key="1">
    <source>
        <dbReference type="ARBA" id="ARBA00009798"/>
    </source>
</evidence>
<keyword evidence="6" id="KW-0436">Ligase</keyword>
<dbReference type="GO" id="GO:0016829">
    <property type="term" value="F:lyase activity"/>
    <property type="evidence" value="ECO:0007669"/>
    <property type="project" value="UniProtKB-KW"/>
</dbReference>
<comment type="caution">
    <text evidence="6">The sequence shown here is derived from an EMBL/GenBank/DDBJ whole genome shotgun (WGS) entry which is preliminary data.</text>
</comment>
<evidence type="ECO:0000256" key="4">
    <source>
        <dbReference type="PIRNR" id="PIRNR006181"/>
    </source>
</evidence>
<dbReference type="OrthoDB" id="9809296at2"/>
<proteinExistence type="inferred from homology"/>
<dbReference type="EC" id="4.2.-.-" evidence="4"/>
<dbReference type="InterPro" id="IPR007214">
    <property type="entry name" value="YbaK/aa-tRNA-synth-assoc-dom"/>
</dbReference>
<dbReference type="SUPFAM" id="SSF55826">
    <property type="entry name" value="YbaK/ProRS associated domain"/>
    <property type="match status" value="1"/>
</dbReference>
<dbReference type="AlphaFoldDB" id="A0A098Y2M6"/>
<sequence length="160" mass="16374">MAATPAVRTLDQARARYSLHEYDPADGADGHGYGEVAVAALGADPAQVFKTLVARVDGALTVAVVPVSGQLDLKALATAAGGRKATMADPADAERSSGYVRGGISPLGQRKALPTVVDDSALTFPTVLVSAGRRGLQVELSPADLVRLTRARTAAIARLG</sequence>
<dbReference type="InterPro" id="IPR036754">
    <property type="entry name" value="YbaK/aa-tRNA-synt-asso_dom_sf"/>
</dbReference>
<dbReference type="STRING" id="1522368.IN07_22275"/>
<dbReference type="EMBL" id="JPMX01000118">
    <property type="protein sequence ID" value="KGH44707.1"/>
    <property type="molecule type" value="Genomic_DNA"/>
</dbReference>
<evidence type="ECO:0000256" key="3">
    <source>
        <dbReference type="ARBA" id="ARBA00023239"/>
    </source>
</evidence>
<comment type="similarity">
    <text evidence="1 4">Belongs to the prolyl-tRNA editing family. YbaK/EbsC subfamily.</text>
</comment>
<dbReference type="CDD" id="cd00002">
    <property type="entry name" value="YbaK_deacylase"/>
    <property type="match status" value="1"/>
</dbReference>
<keyword evidence="3 4" id="KW-0456">Lyase</keyword>
<gene>
    <name evidence="6" type="ORF">IN07_22275</name>
</gene>
<accession>A0A098Y2M6</accession>
<name>A0A098Y2M6_9ACTN</name>
<dbReference type="PANTHER" id="PTHR30411">
    <property type="entry name" value="CYTOPLASMIC PROTEIN"/>
    <property type="match status" value="1"/>
</dbReference>
<dbReference type="GO" id="GO:0004812">
    <property type="term" value="F:aminoacyl-tRNA ligase activity"/>
    <property type="evidence" value="ECO:0007669"/>
    <property type="project" value="UniProtKB-KW"/>
</dbReference>
<evidence type="ECO:0000313" key="7">
    <source>
        <dbReference type="Proteomes" id="UP000029713"/>
    </source>
</evidence>
<dbReference type="PIRSF" id="PIRSF006181">
    <property type="entry name" value="EbsC_YbaK"/>
    <property type="match status" value="1"/>
</dbReference>
<dbReference type="GO" id="GO:0002161">
    <property type="term" value="F:aminoacyl-tRNA deacylase activity"/>
    <property type="evidence" value="ECO:0007669"/>
    <property type="project" value="InterPro"/>
</dbReference>
<evidence type="ECO:0000256" key="2">
    <source>
        <dbReference type="ARBA" id="ARBA00022917"/>
    </source>
</evidence>
<organism evidence="6 7">
    <name type="scientific">Modestobacter caceresii</name>
    <dbReference type="NCBI Taxonomy" id="1522368"/>
    <lineage>
        <taxon>Bacteria</taxon>
        <taxon>Bacillati</taxon>
        <taxon>Actinomycetota</taxon>
        <taxon>Actinomycetes</taxon>
        <taxon>Geodermatophilales</taxon>
        <taxon>Geodermatophilaceae</taxon>
        <taxon>Modestobacter</taxon>
    </lineage>
</organism>
<evidence type="ECO:0000313" key="6">
    <source>
        <dbReference type="EMBL" id="KGH44707.1"/>
    </source>
</evidence>
<reference evidence="6 7" key="1">
    <citation type="submission" date="2014-07" db="EMBL/GenBank/DDBJ databases">
        <title>Biosystematic studies on Modestobacter strains isolated from extreme hyper-arid desert soil and from historic building.</title>
        <authorList>
            <person name="Bukarasam K."/>
            <person name="Bull A."/>
            <person name="Girard G."/>
            <person name="van Wezel G."/>
            <person name="Goodfellow M."/>
        </authorList>
    </citation>
    <scope>NUCLEOTIDE SEQUENCE [LARGE SCALE GENOMIC DNA]</scope>
    <source>
        <strain evidence="6 7">KNN45-2b</strain>
    </source>
</reference>
<evidence type="ECO:0000259" key="5">
    <source>
        <dbReference type="Pfam" id="PF04073"/>
    </source>
</evidence>
<dbReference type="Proteomes" id="UP000029713">
    <property type="component" value="Unassembled WGS sequence"/>
</dbReference>
<keyword evidence="6" id="KW-0030">Aminoacyl-tRNA synthetase</keyword>
<dbReference type="PANTHER" id="PTHR30411:SF0">
    <property type="entry name" value="CYS-TRNA(PRO)_CYS-TRNA(CYS) DEACYLASE YBAK"/>
    <property type="match status" value="1"/>
</dbReference>
<dbReference type="Gene3D" id="3.90.960.10">
    <property type="entry name" value="YbaK/aminoacyl-tRNA synthetase-associated domain"/>
    <property type="match status" value="1"/>
</dbReference>
<dbReference type="GO" id="GO:0006412">
    <property type="term" value="P:translation"/>
    <property type="evidence" value="ECO:0007669"/>
    <property type="project" value="UniProtKB-KW"/>
</dbReference>